<dbReference type="Gene3D" id="2.130.10.10">
    <property type="entry name" value="YVTN repeat-like/Quinoprotein amine dehydrogenase"/>
    <property type="match status" value="1"/>
</dbReference>
<dbReference type="GO" id="GO:0043161">
    <property type="term" value="P:proteasome-mediated ubiquitin-dependent protein catabolic process"/>
    <property type="evidence" value="ECO:0007669"/>
    <property type="project" value="TreeGrafter"/>
</dbReference>
<dbReference type="AlphaFoldDB" id="A0AAV1SA59"/>
<dbReference type="Pfam" id="PF00400">
    <property type="entry name" value="WD40"/>
    <property type="match status" value="2"/>
</dbReference>
<feature type="repeat" description="WD" evidence="1">
    <location>
        <begin position="210"/>
        <end position="251"/>
    </location>
</feature>
<gene>
    <name evidence="2" type="ORF">DCAF_LOCUS20909</name>
</gene>
<organism evidence="2 3">
    <name type="scientific">Dovyalis caffra</name>
    <dbReference type="NCBI Taxonomy" id="77055"/>
    <lineage>
        <taxon>Eukaryota</taxon>
        <taxon>Viridiplantae</taxon>
        <taxon>Streptophyta</taxon>
        <taxon>Embryophyta</taxon>
        <taxon>Tracheophyta</taxon>
        <taxon>Spermatophyta</taxon>
        <taxon>Magnoliopsida</taxon>
        <taxon>eudicotyledons</taxon>
        <taxon>Gunneridae</taxon>
        <taxon>Pentapetalae</taxon>
        <taxon>rosids</taxon>
        <taxon>fabids</taxon>
        <taxon>Malpighiales</taxon>
        <taxon>Salicaceae</taxon>
        <taxon>Flacourtieae</taxon>
        <taxon>Dovyalis</taxon>
    </lineage>
</organism>
<evidence type="ECO:0000313" key="3">
    <source>
        <dbReference type="Proteomes" id="UP001314170"/>
    </source>
</evidence>
<dbReference type="PROSITE" id="PS50294">
    <property type="entry name" value="WD_REPEATS_REGION"/>
    <property type="match status" value="1"/>
</dbReference>
<proteinExistence type="predicted"/>
<accession>A0AAV1SA59</accession>
<dbReference type="PROSITE" id="PS50082">
    <property type="entry name" value="WD_REPEATS_2"/>
    <property type="match status" value="1"/>
</dbReference>
<dbReference type="FunFam" id="2.130.10.10:FF:000960">
    <property type="entry name" value="LEC14B protein-like isoform X1"/>
    <property type="match status" value="1"/>
</dbReference>
<dbReference type="PANTHER" id="PTHR19847:SF27">
    <property type="entry name" value="LEC14B HOMOLOG"/>
    <property type="match status" value="1"/>
</dbReference>
<dbReference type="InterPro" id="IPR051859">
    <property type="entry name" value="DCAF"/>
</dbReference>
<comment type="caution">
    <text evidence="2">The sequence shown here is derived from an EMBL/GenBank/DDBJ whole genome shotgun (WGS) entry which is preliminary data.</text>
</comment>
<dbReference type="SMART" id="SM00320">
    <property type="entry name" value="WD40"/>
    <property type="match status" value="4"/>
</dbReference>
<dbReference type="SUPFAM" id="SSF50978">
    <property type="entry name" value="WD40 repeat-like"/>
    <property type="match status" value="1"/>
</dbReference>
<dbReference type="GO" id="GO:0080008">
    <property type="term" value="C:Cul4-RING E3 ubiquitin ligase complex"/>
    <property type="evidence" value="ECO:0007669"/>
    <property type="project" value="TreeGrafter"/>
</dbReference>
<dbReference type="InterPro" id="IPR036322">
    <property type="entry name" value="WD40_repeat_dom_sf"/>
</dbReference>
<dbReference type="EMBL" id="CAWUPB010001173">
    <property type="protein sequence ID" value="CAK7348216.1"/>
    <property type="molecule type" value="Genomic_DNA"/>
</dbReference>
<reference evidence="2 3" key="1">
    <citation type="submission" date="2024-01" db="EMBL/GenBank/DDBJ databases">
        <authorList>
            <person name="Waweru B."/>
        </authorList>
    </citation>
    <scope>NUCLEOTIDE SEQUENCE [LARGE SCALE GENOMIC DNA]</scope>
</reference>
<keyword evidence="3" id="KW-1185">Reference proteome</keyword>
<sequence>MGYSMSRLEIESELCDGGKAIPEVGSSKRAGKSLNKLDHEIAQVTKLKSGPHKQLAELVPGMRELSVSTVKMLAGREANYSRRGRFSASDRCHMLSRYLPVNGPWLVDQMSTRAYVSQFSEDGSLFIAGFQGSHIRIYNVEKGWKVQKNILAKNLRWTVTDTSLSPDQRHLVYASMSPIVHIVDVGSARTESLANVTEIHDGLDFSSDDDRGYSFGIFSVKFSTDGREIVAGSSDDSIYVYDLEQNKLSLRILAHTSDVNTVCFADESGHLIYSGSDDNLCKASYIDFFY</sequence>
<dbReference type="InterPro" id="IPR001680">
    <property type="entry name" value="WD40_rpt"/>
</dbReference>
<evidence type="ECO:0000313" key="2">
    <source>
        <dbReference type="EMBL" id="CAK7348216.1"/>
    </source>
</evidence>
<keyword evidence="1" id="KW-0853">WD repeat</keyword>
<name>A0AAV1SA59_9ROSI</name>
<dbReference type="Proteomes" id="UP001314170">
    <property type="component" value="Unassembled WGS sequence"/>
</dbReference>
<dbReference type="InterPro" id="IPR015943">
    <property type="entry name" value="WD40/YVTN_repeat-like_dom_sf"/>
</dbReference>
<dbReference type="PANTHER" id="PTHR19847">
    <property type="entry name" value="DDB1- AND CUL4-ASSOCIATED FACTOR 11"/>
    <property type="match status" value="1"/>
</dbReference>
<protein>
    <submittedName>
        <fullName evidence="2">Uncharacterized protein</fullName>
    </submittedName>
</protein>
<evidence type="ECO:0000256" key="1">
    <source>
        <dbReference type="PROSITE-ProRule" id="PRU00221"/>
    </source>
</evidence>